<reference evidence="6" key="1">
    <citation type="submission" date="2025-08" db="UniProtKB">
        <authorList>
            <consortium name="RefSeq"/>
        </authorList>
    </citation>
    <scope>IDENTIFICATION</scope>
</reference>
<dbReference type="SMART" id="SM00241">
    <property type="entry name" value="ZP"/>
    <property type="match status" value="1"/>
</dbReference>
<dbReference type="Proteomes" id="UP000695022">
    <property type="component" value="Unplaced"/>
</dbReference>
<protein>
    <submittedName>
        <fullName evidence="6">Uncharacterized protein LOC106813508</fullName>
    </submittedName>
</protein>
<evidence type="ECO:0000313" key="5">
    <source>
        <dbReference type="Proteomes" id="UP000695022"/>
    </source>
</evidence>
<feature type="compositionally biased region" description="Polar residues" evidence="2">
    <location>
        <begin position="490"/>
        <end position="499"/>
    </location>
</feature>
<dbReference type="InterPro" id="IPR001507">
    <property type="entry name" value="ZP_dom"/>
</dbReference>
<gene>
    <name evidence="6" type="primary">LOC106813508</name>
</gene>
<feature type="region of interest" description="Disordered" evidence="2">
    <location>
        <begin position="549"/>
        <end position="609"/>
    </location>
</feature>
<keyword evidence="1" id="KW-1015">Disulfide bond</keyword>
<feature type="compositionally biased region" description="Polar residues" evidence="2">
    <location>
        <begin position="77"/>
        <end position="95"/>
    </location>
</feature>
<name>A0ABM1ELS2_PRICU</name>
<feature type="compositionally biased region" description="Polar residues" evidence="2">
    <location>
        <begin position="818"/>
        <end position="832"/>
    </location>
</feature>
<dbReference type="PROSITE" id="PS51034">
    <property type="entry name" value="ZP_2"/>
    <property type="match status" value="1"/>
</dbReference>
<keyword evidence="3" id="KW-1133">Transmembrane helix</keyword>
<evidence type="ECO:0000256" key="3">
    <source>
        <dbReference type="SAM" id="Phobius"/>
    </source>
</evidence>
<dbReference type="RefSeq" id="XP_014673143.1">
    <property type="nucleotide sequence ID" value="XM_014817657.1"/>
</dbReference>
<dbReference type="PANTHER" id="PTHR46560:SF5">
    <property type="entry name" value="CYPHER, ISOFORM B"/>
    <property type="match status" value="1"/>
</dbReference>
<accession>A0ABM1ELS2</accession>
<feature type="region of interest" description="Disordered" evidence="2">
    <location>
        <begin position="379"/>
        <end position="436"/>
    </location>
</feature>
<dbReference type="Gene3D" id="2.60.40.3210">
    <property type="entry name" value="Zona pellucida, ZP-N domain"/>
    <property type="match status" value="1"/>
</dbReference>
<feature type="region of interest" description="Disordered" evidence="2">
    <location>
        <begin position="47"/>
        <end position="95"/>
    </location>
</feature>
<dbReference type="InterPro" id="IPR042235">
    <property type="entry name" value="ZP-C_dom"/>
</dbReference>
<sequence>MFCYLLGKKVVNTDFSDVGVPVHPQPSVPEQRKAFVDTSVGIDYGLRDSRQQQPVYSRDDGAYAGSSLNTDYGVRVSEQTEPSYPGGSKSQIDTSFNTDYGLDVSVQPQPSFQEGSKSHIDTSVNTDYGLGVSVQEQPYLGGNRGAYTDTSVNQGYGLDPEGRGSYVDTSISGYGARVPVQPNSFLQGGGGSFTDRSVNIDRTASIGNVKSANDDYVIPIVAQYPNSGVRVADEVQHIGVDAIIPIVAHYPSTGVSVSGSSGTRAFRTDGQENINSKDYVIPHVSLNERRRGGSNLDQASLQNFQQGWNSPSTREGQIAYPQPEGDVNAGYSITPGVEDRGYRRTVLDGSVNIEPETSPVAYGTDVVVPQVSHALNGGVGIRDRNYGSPSDDNTAGTRGRLPVGGRRDITNVATGGPVRIDTYDRGQSDRNSALTGKSNQATLNDFLNANVGVRVQYPSTKAGTNPQTVFINSDKRPGSVPDVSAQGFTINGGSSIKEQGQSDHVGDLSPGRVSPNRPGSENGDRFFVRTPFVRQINTETIQPSISTDVIAGMRGPNSRSSQDETRVSISRASSRRPDQGVRPNQSIYSNRGIDEHTSNFPPISKQPEWGRRARTRVNVKFTRNATRDAVTGLLNNPYIGRDASNNVRVSVTGHVVTPLDDQNSRTSQENSVRVDVTTPAYERYGHRPTIRAQGTVLTPFITPATSQGREGLGIRNTSRTYGYDSNSVRVSVTGSMFTPLPGVFQTPRIISVEDSTPKYTPYGVRTKDGDVYPYRINSARPGDSLSIRIASHAEPNVASNEGSTVQVKSTFSVKTAFSDKASQANPADTSFTEPDAPVGGTRRNPYSSLINNRKRTGGTREASTQSPDRVYGYRRTVRPGSDLTLETATASTRLNVSPDNLPSAPAIEVRNVGVNYDDNLVGGIAVGCDVTQRKMHISINFKQSFTGKIYSKGFFKIVPCKQTFEDEILANFSIPLDACGTEERSEGDTHIFSNTIVVMTDSFFGVLWSSDRAYTVSCSFRSVGGSKHLGWSITVPMLGRNARVPVVQHDIPTPEVAFKVVGGQDPRNAIAADLNVGGYGALVVYYVRDPNWDVLPVNCSAKDGTTRNQIQLIDHNSCPTQRKLVGKFRELQYPNDLNTYQVSIFEVFKFPDQNNVYFECMVNVCRGNCKRVSCDQSSRKRRDTIARQHLANIAPVEQVAVFQQVKVKLQGENAELSIAKRPTKMRSDCVNTRSAVIGGTAMLLSIAVSLVAALISYRKYSLLHYTETKLRLPDLRDEMMQTRNAMVMPVPAPLLHLSSRCNQEAEC</sequence>
<keyword evidence="3" id="KW-0472">Membrane</keyword>
<feature type="transmembrane region" description="Helical" evidence="3">
    <location>
        <begin position="1235"/>
        <end position="1255"/>
    </location>
</feature>
<organism evidence="5 6">
    <name type="scientific">Priapulus caudatus</name>
    <name type="common">Priapulid worm</name>
    <dbReference type="NCBI Taxonomy" id="37621"/>
    <lineage>
        <taxon>Eukaryota</taxon>
        <taxon>Metazoa</taxon>
        <taxon>Ecdysozoa</taxon>
        <taxon>Scalidophora</taxon>
        <taxon>Priapulida</taxon>
        <taxon>Priapulimorpha</taxon>
        <taxon>Priapulimorphida</taxon>
        <taxon>Priapulidae</taxon>
        <taxon>Priapulus</taxon>
    </lineage>
</organism>
<evidence type="ECO:0000256" key="1">
    <source>
        <dbReference type="ARBA" id="ARBA00023157"/>
    </source>
</evidence>
<evidence type="ECO:0000313" key="6">
    <source>
        <dbReference type="RefSeq" id="XP_014673143.1"/>
    </source>
</evidence>
<feature type="compositionally biased region" description="Polar residues" evidence="2">
    <location>
        <begin position="387"/>
        <end position="396"/>
    </location>
</feature>
<keyword evidence="5" id="KW-1185">Reference proteome</keyword>
<evidence type="ECO:0000259" key="4">
    <source>
        <dbReference type="PROSITE" id="PS51034"/>
    </source>
</evidence>
<evidence type="ECO:0000256" key="2">
    <source>
        <dbReference type="SAM" id="MobiDB-lite"/>
    </source>
</evidence>
<proteinExistence type="predicted"/>
<feature type="region of interest" description="Disordered" evidence="2">
    <location>
        <begin position="490"/>
        <end position="525"/>
    </location>
</feature>
<feature type="domain" description="ZP" evidence="4">
    <location>
        <begin position="927"/>
        <end position="1181"/>
    </location>
</feature>
<feature type="region of interest" description="Disordered" evidence="2">
    <location>
        <begin position="818"/>
        <end position="867"/>
    </location>
</feature>
<dbReference type="PANTHER" id="PTHR46560">
    <property type="entry name" value="CYPHER, ISOFORM B"/>
    <property type="match status" value="1"/>
</dbReference>
<dbReference type="Pfam" id="PF00100">
    <property type="entry name" value="Zona_pellucida"/>
    <property type="match status" value="1"/>
</dbReference>
<dbReference type="InterPro" id="IPR055355">
    <property type="entry name" value="ZP-C"/>
</dbReference>
<keyword evidence="3" id="KW-0812">Transmembrane</keyword>
<dbReference type="Pfam" id="PF25057">
    <property type="entry name" value="CUT_N"/>
    <property type="match status" value="1"/>
</dbReference>
<dbReference type="Gene3D" id="2.60.40.4100">
    <property type="entry name" value="Zona pellucida, ZP-C domain"/>
    <property type="match status" value="1"/>
</dbReference>
<dbReference type="GeneID" id="106813508"/>
<dbReference type="InterPro" id="IPR056953">
    <property type="entry name" value="CUT_N"/>
</dbReference>